<reference evidence="2 3" key="1">
    <citation type="submission" date="2019-01" db="EMBL/GenBank/DDBJ databases">
        <authorList>
            <person name="Sayadi A."/>
        </authorList>
    </citation>
    <scope>NUCLEOTIDE SEQUENCE [LARGE SCALE GENOMIC DNA]</scope>
</reference>
<evidence type="ECO:0000256" key="1">
    <source>
        <dbReference type="SAM" id="Phobius"/>
    </source>
</evidence>
<keyword evidence="3" id="KW-1185">Reference proteome</keyword>
<dbReference type="OrthoDB" id="7700731at2759"/>
<dbReference type="AlphaFoldDB" id="A0A653DLI6"/>
<accession>A0A653DLI6</accession>
<evidence type="ECO:0000313" key="3">
    <source>
        <dbReference type="Proteomes" id="UP000410492"/>
    </source>
</evidence>
<gene>
    <name evidence="2" type="ORF">CALMAC_LOCUS17980</name>
</gene>
<keyword evidence="1" id="KW-1133">Transmembrane helix</keyword>
<organism evidence="2 3">
    <name type="scientific">Callosobruchus maculatus</name>
    <name type="common">Southern cowpea weevil</name>
    <name type="synonym">Pulse bruchid</name>
    <dbReference type="NCBI Taxonomy" id="64391"/>
    <lineage>
        <taxon>Eukaryota</taxon>
        <taxon>Metazoa</taxon>
        <taxon>Ecdysozoa</taxon>
        <taxon>Arthropoda</taxon>
        <taxon>Hexapoda</taxon>
        <taxon>Insecta</taxon>
        <taxon>Pterygota</taxon>
        <taxon>Neoptera</taxon>
        <taxon>Endopterygota</taxon>
        <taxon>Coleoptera</taxon>
        <taxon>Polyphaga</taxon>
        <taxon>Cucujiformia</taxon>
        <taxon>Chrysomeloidea</taxon>
        <taxon>Chrysomelidae</taxon>
        <taxon>Bruchinae</taxon>
        <taxon>Bruchini</taxon>
        <taxon>Callosobruchus</taxon>
    </lineage>
</organism>
<dbReference type="EMBL" id="CAACVG010012403">
    <property type="protein sequence ID" value="VEN60208.1"/>
    <property type="molecule type" value="Genomic_DNA"/>
</dbReference>
<evidence type="ECO:0000313" key="2">
    <source>
        <dbReference type="EMBL" id="VEN60208.1"/>
    </source>
</evidence>
<proteinExistence type="predicted"/>
<feature type="transmembrane region" description="Helical" evidence="1">
    <location>
        <begin position="143"/>
        <end position="167"/>
    </location>
</feature>
<protein>
    <submittedName>
        <fullName evidence="2">Uncharacterized protein</fullName>
    </submittedName>
</protein>
<keyword evidence="1" id="KW-0472">Membrane</keyword>
<dbReference type="Proteomes" id="UP000410492">
    <property type="component" value="Unassembled WGS sequence"/>
</dbReference>
<sequence>MKLPFNSFLGPVLKKNQKSIQRLCHLLPFQISHIYVGVLGVLGVALSLFDIIRIVKCGPILPGYLWRERLKTGTLVPAEVERDCKLICLVLSLEYYCFLLIGLITNSPIFFLPFMILYAIMVAMESVIFFVRAFVGGLDYKRSGLIMSMFMIYNWLSVFCTFCRAMNRCDV</sequence>
<feature type="transmembrane region" description="Helical" evidence="1">
    <location>
        <begin position="32"/>
        <end position="52"/>
    </location>
</feature>
<keyword evidence="1" id="KW-0812">Transmembrane</keyword>
<feature type="transmembrane region" description="Helical" evidence="1">
    <location>
        <begin position="110"/>
        <end position="131"/>
    </location>
</feature>
<name>A0A653DLI6_CALMS</name>
<feature type="transmembrane region" description="Helical" evidence="1">
    <location>
        <begin position="86"/>
        <end position="104"/>
    </location>
</feature>